<accession>A0ABV7U818</accession>
<evidence type="ECO:0000259" key="8">
    <source>
        <dbReference type="Pfam" id="PF02776"/>
    </source>
</evidence>
<dbReference type="Gene3D" id="3.40.50.970">
    <property type="match status" value="2"/>
</dbReference>
<comment type="cofactor">
    <cofactor evidence="1">
        <name>thiamine diphosphate</name>
        <dbReference type="ChEBI" id="CHEBI:58937"/>
    </cofactor>
</comment>
<dbReference type="Pfam" id="PF00205">
    <property type="entry name" value="TPP_enzyme_M"/>
    <property type="match status" value="1"/>
</dbReference>
<evidence type="ECO:0000313" key="10">
    <source>
        <dbReference type="Proteomes" id="UP001595539"/>
    </source>
</evidence>
<dbReference type="RefSeq" id="WP_377763163.1">
    <property type="nucleotide sequence ID" value="NZ_JBHRXY010000018.1"/>
</dbReference>
<gene>
    <name evidence="9" type="ORF">ACFOM8_16465</name>
</gene>
<evidence type="ECO:0000256" key="5">
    <source>
        <dbReference type="RuleBase" id="RU362132"/>
    </source>
</evidence>
<feature type="domain" description="Thiamine pyrophosphate enzyme TPP-binding" evidence="7">
    <location>
        <begin position="407"/>
        <end position="553"/>
    </location>
</feature>
<dbReference type="CDD" id="cd07035">
    <property type="entry name" value="TPP_PYR_POX_like"/>
    <property type="match status" value="1"/>
</dbReference>
<dbReference type="Gene3D" id="3.40.50.1220">
    <property type="entry name" value="TPP-binding domain"/>
    <property type="match status" value="1"/>
</dbReference>
<dbReference type="InterPro" id="IPR000399">
    <property type="entry name" value="TPP-bd_CS"/>
</dbReference>
<keyword evidence="3" id="KW-0808">Transferase</keyword>
<comment type="similarity">
    <text evidence="2 5">Belongs to the TPP enzyme family.</text>
</comment>
<dbReference type="PANTHER" id="PTHR18968:SF13">
    <property type="entry name" value="ACETOLACTATE SYNTHASE CATALYTIC SUBUNIT, MITOCHONDRIAL"/>
    <property type="match status" value="1"/>
</dbReference>
<comment type="caution">
    <text evidence="9">The sequence shown here is derived from an EMBL/GenBank/DDBJ whole genome shotgun (WGS) entry which is preliminary data.</text>
</comment>
<evidence type="ECO:0000256" key="1">
    <source>
        <dbReference type="ARBA" id="ARBA00001964"/>
    </source>
</evidence>
<protein>
    <submittedName>
        <fullName evidence="9">Acetolactate synthase catalytic subunit</fullName>
    </submittedName>
</protein>
<dbReference type="SUPFAM" id="SSF52518">
    <property type="entry name" value="Thiamin diphosphate-binding fold (THDP-binding)"/>
    <property type="match status" value="2"/>
</dbReference>
<dbReference type="Pfam" id="PF02775">
    <property type="entry name" value="TPP_enzyme_C"/>
    <property type="match status" value="1"/>
</dbReference>
<dbReference type="InterPro" id="IPR012000">
    <property type="entry name" value="Thiamin_PyroP_enz_cen_dom"/>
</dbReference>
<keyword evidence="10" id="KW-1185">Reference proteome</keyword>
<dbReference type="EMBL" id="JBHRXY010000018">
    <property type="protein sequence ID" value="MFC3631037.1"/>
    <property type="molecule type" value="Genomic_DNA"/>
</dbReference>
<dbReference type="InterPro" id="IPR029061">
    <property type="entry name" value="THDP-binding"/>
</dbReference>
<feature type="domain" description="Thiamine pyrophosphate enzyme N-terminal TPP-binding" evidence="8">
    <location>
        <begin position="11"/>
        <end position="124"/>
    </location>
</feature>
<sequence>MKDASHRSNRSGAHLLAEALERHGVTQVFGQSIPSAFFLAAPDYGIRQVGYRTENGGAAMADAFARVSGQVAVVTAQNGPAATLLVPGLAEALKASIPVVAIVQDVSRLHTDKNAFQELDHLALFSGVAKWVRRVTEISRIEDYVDLAFAAAATGRAGPAVLLVPLDILDELSEGVNKTPRQASLGRYPLDPVAPDPARVAEAASLLAGAARPLVIAGGGVHSARAYAALAELQELGFPIATTVMGKGSVDETHPLTLGIAGYFMGLGARAAELSPMVREADVVLLVGNRTNQNGTDSWKLYPEGARYIQLDIDGNEVGRNYEALRLVGDARLGLEALVAALKGADLSARATARPGVEAQIAEGLARGAAVRDERRLSDASPLRPERVVAEIDRLIPSDAIVVADASYSSIWVADGITIRKAGQRVLTPRGLAGLGWGLPYALGAKAAQPDAPVICLTGDGGFAHVWGEIETSKRMNLPVVVVVLNNQILGYQKHAELTLFGAYTDVVHFQPVDHAAIAHACGVEGIRIDNPADLPAALEKALSSNVLTVIDVVTDERAYPPVTSFTGKQALDY</sequence>
<dbReference type="InterPro" id="IPR012001">
    <property type="entry name" value="Thiamin_PyroP_enz_TPP-bd_dom"/>
</dbReference>
<proteinExistence type="inferred from homology"/>
<reference evidence="10" key="1">
    <citation type="journal article" date="2019" name="Int. J. Syst. Evol. Microbiol.">
        <title>The Global Catalogue of Microorganisms (GCM) 10K type strain sequencing project: providing services to taxonomists for standard genome sequencing and annotation.</title>
        <authorList>
            <consortium name="The Broad Institute Genomics Platform"/>
            <consortium name="The Broad Institute Genome Sequencing Center for Infectious Disease"/>
            <person name="Wu L."/>
            <person name="Ma J."/>
        </authorList>
    </citation>
    <scope>NUCLEOTIDE SEQUENCE [LARGE SCALE GENOMIC DNA]</scope>
    <source>
        <strain evidence="10">KCTC 42473</strain>
    </source>
</reference>
<name>A0ABV7U818_9RHOB</name>
<evidence type="ECO:0000256" key="2">
    <source>
        <dbReference type="ARBA" id="ARBA00007812"/>
    </source>
</evidence>
<keyword evidence="4 5" id="KW-0786">Thiamine pyrophosphate</keyword>
<dbReference type="NCBIfam" id="NF004772">
    <property type="entry name" value="PRK06112.1"/>
    <property type="match status" value="1"/>
</dbReference>
<feature type="domain" description="Thiamine pyrophosphate enzyme central" evidence="6">
    <location>
        <begin position="200"/>
        <end position="338"/>
    </location>
</feature>
<dbReference type="Proteomes" id="UP001595539">
    <property type="component" value="Unassembled WGS sequence"/>
</dbReference>
<evidence type="ECO:0000256" key="3">
    <source>
        <dbReference type="ARBA" id="ARBA00022679"/>
    </source>
</evidence>
<dbReference type="SUPFAM" id="SSF52467">
    <property type="entry name" value="DHS-like NAD/FAD-binding domain"/>
    <property type="match status" value="1"/>
</dbReference>
<evidence type="ECO:0000259" key="6">
    <source>
        <dbReference type="Pfam" id="PF00205"/>
    </source>
</evidence>
<dbReference type="InterPro" id="IPR029035">
    <property type="entry name" value="DHS-like_NAD/FAD-binding_dom"/>
</dbReference>
<dbReference type="InterPro" id="IPR011766">
    <property type="entry name" value="TPP_enzyme_TPP-bd"/>
</dbReference>
<dbReference type="PANTHER" id="PTHR18968">
    <property type="entry name" value="THIAMINE PYROPHOSPHATE ENZYMES"/>
    <property type="match status" value="1"/>
</dbReference>
<organism evidence="9 10">
    <name type="scientific">Paracoccus angustae</name>
    <dbReference type="NCBI Taxonomy" id="1671480"/>
    <lineage>
        <taxon>Bacteria</taxon>
        <taxon>Pseudomonadati</taxon>
        <taxon>Pseudomonadota</taxon>
        <taxon>Alphaproteobacteria</taxon>
        <taxon>Rhodobacterales</taxon>
        <taxon>Paracoccaceae</taxon>
        <taxon>Paracoccus</taxon>
    </lineage>
</organism>
<dbReference type="PROSITE" id="PS00187">
    <property type="entry name" value="TPP_ENZYMES"/>
    <property type="match status" value="1"/>
</dbReference>
<dbReference type="Pfam" id="PF02776">
    <property type="entry name" value="TPP_enzyme_N"/>
    <property type="match status" value="1"/>
</dbReference>
<evidence type="ECO:0000259" key="7">
    <source>
        <dbReference type="Pfam" id="PF02775"/>
    </source>
</evidence>
<evidence type="ECO:0000313" key="9">
    <source>
        <dbReference type="EMBL" id="MFC3631037.1"/>
    </source>
</evidence>
<dbReference type="InterPro" id="IPR045229">
    <property type="entry name" value="TPP_enz"/>
</dbReference>
<evidence type="ECO:0000256" key="4">
    <source>
        <dbReference type="ARBA" id="ARBA00023052"/>
    </source>
</evidence>